<gene>
    <name evidence="1" type="ORF">HDA36_002421</name>
</gene>
<evidence type="ECO:0000313" key="1">
    <source>
        <dbReference type="EMBL" id="MBB5432337.1"/>
    </source>
</evidence>
<dbReference type="RefSeq" id="WP_184391917.1">
    <property type="nucleotide sequence ID" value="NZ_BAAAJD010000042.1"/>
</dbReference>
<proteinExistence type="predicted"/>
<organism evidence="1 2">
    <name type="scientific">Nocardiopsis composta</name>
    <dbReference type="NCBI Taxonomy" id="157465"/>
    <lineage>
        <taxon>Bacteria</taxon>
        <taxon>Bacillati</taxon>
        <taxon>Actinomycetota</taxon>
        <taxon>Actinomycetes</taxon>
        <taxon>Streptosporangiales</taxon>
        <taxon>Nocardiopsidaceae</taxon>
        <taxon>Nocardiopsis</taxon>
    </lineage>
</organism>
<dbReference type="AlphaFoldDB" id="A0A7W8QKW5"/>
<sequence length="137" mass="15579">MSPEDPEKAEPAEPGFWSGLQGEAREAVDAFLEERFGELHRLLSRCLEDVDPMDVVYPDSPGEYRGVVRELLVLLWPWEDRPEDFSRERLEPLVERAFSVHFPDRDEWGAGAVAETAGLIAGSVHALRRSRSLRDPH</sequence>
<accession>A0A7W8QKW5</accession>
<dbReference type="EMBL" id="JACHDB010000001">
    <property type="protein sequence ID" value="MBB5432337.1"/>
    <property type="molecule type" value="Genomic_DNA"/>
</dbReference>
<comment type="caution">
    <text evidence="1">The sequence shown here is derived from an EMBL/GenBank/DDBJ whole genome shotgun (WGS) entry which is preliminary data.</text>
</comment>
<dbReference type="Proteomes" id="UP000572635">
    <property type="component" value="Unassembled WGS sequence"/>
</dbReference>
<reference evidence="1 2" key="1">
    <citation type="submission" date="2020-08" db="EMBL/GenBank/DDBJ databases">
        <title>Sequencing the genomes of 1000 actinobacteria strains.</title>
        <authorList>
            <person name="Klenk H.-P."/>
        </authorList>
    </citation>
    <scope>NUCLEOTIDE SEQUENCE [LARGE SCALE GENOMIC DNA]</scope>
    <source>
        <strain evidence="1 2">DSM 44551</strain>
    </source>
</reference>
<protein>
    <submittedName>
        <fullName evidence="1">Uncharacterized protein</fullName>
    </submittedName>
</protein>
<name>A0A7W8QKW5_9ACTN</name>
<keyword evidence="2" id="KW-1185">Reference proteome</keyword>
<evidence type="ECO:0000313" key="2">
    <source>
        <dbReference type="Proteomes" id="UP000572635"/>
    </source>
</evidence>